<keyword evidence="3" id="KW-1185">Reference proteome</keyword>
<evidence type="ECO:0000256" key="1">
    <source>
        <dbReference type="SAM" id="MobiDB-lite"/>
    </source>
</evidence>
<dbReference type="AlphaFoldDB" id="A0A1I6NZ76"/>
<dbReference type="Proteomes" id="UP000198660">
    <property type="component" value="Unassembled WGS sequence"/>
</dbReference>
<evidence type="ECO:0000313" key="3">
    <source>
        <dbReference type="Proteomes" id="UP000198660"/>
    </source>
</evidence>
<feature type="compositionally biased region" description="Gly residues" evidence="1">
    <location>
        <begin position="100"/>
        <end position="113"/>
    </location>
</feature>
<reference evidence="3" key="1">
    <citation type="submission" date="2016-10" db="EMBL/GenBank/DDBJ databases">
        <authorList>
            <person name="Varghese N."/>
            <person name="Submissions S."/>
        </authorList>
    </citation>
    <scope>NUCLEOTIDE SEQUENCE [LARGE SCALE GENOMIC DNA]</scope>
    <source>
        <strain evidence="3">DSM 45789</strain>
    </source>
</reference>
<protein>
    <submittedName>
        <fullName evidence="2">Uncharacterized protein</fullName>
    </submittedName>
</protein>
<feature type="region of interest" description="Disordered" evidence="1">
    <location>
        <begin position="94"/>
        <end position="113"/>
    </location>
</feature>
<accession>A0A1I6NZ76</accession>
<evidence type="ECO:0000313" key="2">
    <source>
        <dbReference type="EMBL" id="SFS33128.1"/>
    </source>
</evidence>
<sequence length="113" mass="12352">MEEKFSLLERIAEKERETKYSKRLTSLFAAAMFIVATGCSDDEADCVDKNQDHYCDKETCEDDDQDGVCDEGNGRTGGAYYYKNGKKVYKKISGISSGSKKGGIGSYSRSGGG</sequence>
<name>A0A1I6NZ76_9BACL</name>
<dbReference type="RefSeq" id="WP_091832610.1">
    <property type="nucleotide sequence ID" value="NZ_FPAA01000001.1"/>
</dbReference>
<organism evidence="2 3">
    <name type="scientific">Marininema halotolerans</name>
    <dbReference type="NCBI Taxonomy" id="1155944"/>
    <lineage>
        <taxon>Bacteria</taxon>
        <taxon>Bacillati</taxon>
        <taxon>Bacillota</taxon>
        <taxon>Bacilli</taxon>
        <taxon>Bacillales</taxon>
        <taxon>Thermoactinomycetaceae</taxon>
        <taxon>Marininema</taxon>
    </lineage>
</organism>
<dbReference type="EMBL" id="FPAA01000001">
    <property type="protein sequence ID" value="SFS33128.1"/>
    <property type="molecule type" value="Genomic_DNA"/>
</dbReference>
<proteinExistence type="predicted"/>
<dbReference type="OrthoDB" id="2667171at2"/>
<gene>
    <name evidence="2" type="ORF">SAMN05444972_101244</name>
</gene>